<comment type="caution">
    <text evidence="1">The sequence shown here is derived from an EMBL/GenBank/DDBJ whole genome shotgun (WGS) entry which is preliminary data.</text>
</comment>
<evidence type="ECO:0000313" key="1">
    <source>
        <dbReference type="EMBL" id="PWW26852.1"/>
    </source>
</evidence>
<organism evidence="1 2">
    <name type="scientific">Cytobacillus oceanisediminis</name>
    <dbReference type="NCBI Taxonomy" id="665099"/>
    <lineage>
        <taxon>Bacteria</taxon>
        <taxon>Bacillati</taxon>
        <taxon>Bacillota</taxon>
        <taxon>Bacilli</taxon>
        <taxon>Bacillales</taxon>
        <taxon>Bacillaceae</taxon>
        <taxon>Cytobacillus</taxon>
    </lineage>
</organism>
<proteinExistence type="predicted"/>
<sequence length="78" mass="9055">MVNKSHDLLNGWTLIAHKAYKLFSNNNSYVLIDGDNEVIMQFTVVEQEFEVIQSNWNLNFKLIPGFKTIKVLNVPDEE</sequence>
<gene>
    <name evidence="1" type="ORF">DFO73_10915</name>
</gene>
<name>A0A2V2ZS11_9BACI</name>
<evidence type="ECO:0000313" key="2">
    <source>
        <dbReference type="Proteomes" id="UP000247150"/>
    </source>
</evidence>
<reference evidence="1 2" key="1">
    <citation type="submission" date="2018-05" db="EMBL/GenBank/DDBJ databases">
        <title>Freshwater and sediment microbial communities from various areas in North America, analyzing microbe dynamics in response to fracking.</title>
        <authorList>
            <person name="Lamendella R."/>
        </authorList>
    </citation>
    <scope>NUCLEOTIDE SEQUENCE [LARGE SCALE GENOMIC DNA]</scope>
    <source>
        <strain evidence="1 2">15_TX</strain>
    </source>
</reference>
<protein>
    <submittedName>
        <fullName evidence="1">Uncharacterized protein</fullName>
    </submittedName>
</protein>
<dbReference type="OrthoDB" id="2890333at2"/>
<dbReference type="EMBL" id="QGTW01000009">
    <property type="protein sequence ID" value="PWW26852.1"/>
    <property type="molecule type" value="Genomic_DNA"/>
</dbReference>
<accession>A0A2V2ZS11</accession>
<dbReference type="AlphaFoldDB" id="A0A2V2ZS11"/>
<dbReference type="Proteomes" id="UP000247150">
    <property type="component" value="Unassembled WGS sequence"/>
</dbReference>
<dbReference type="RefSeq" id="WP_110065823.1">
    <property type="nucleotide sequence ID" value="NZ_QGTW01000009.1"/>
</dbReference>